<name>A0A2T0VF89_9MICO</name>
<gene>
    <name evidence="3" type="ORF">B0I08_10373</name>
</gene>
<dbReference type="AlphaFoldDB" id="A0A2T0VF89"/>
<dbReference type="OrthoDB" id="5082313at2"/>
<evidence type="ECO:0000256" key="2">
    <source>
        <dbReference type="SAM" id="Phobius"/>
    </source>
</evidence>
<sequence length="348" mass="37527">MNIGVPRYLIVGMAALFSGYHLVLGVYALTRGTPEHAGPVVVGMALYLAATVLSLGPWGPSRMPFWMASFCLAVAIALPLLVTRQLDPSVSNGYATWHIAAVGTLMTIVSTRRRHSIAWVGVAFLVFQTVVWSGGPTALVSIGVVGSVSWVAVSHILSSGMAKAMRDAQRFAFAEREATNWQAAQEAHVFERQFRLDQTSAMALSMLRDIQQTEGRLSDAQRQECLHLEGAIRDEIRGRKLLNDAVRDQVMAARRRGATVTLLDEGGLDDMPDDALDRVLNQLAAALASTAADKVIARTVPEGSDTAITVVGLRTTGDESDSALGPDASDDEDDEVDLWLEIKRDVTA</sequence>
<feature type="region of interest" description="Disordered" evidence="1">
    <location>
        <begin position="313"/>
        <end position="335"/>
    </location>
</feature>
<keyword evidence="2" id="KW-1133">Transmembrane helix</keyword>
<comment type="caution">
    <text evidence="3">The sequence shown here is derived from an EMBL/GenBank/DDBJ whole genome shotgun (WGS) entry which is preliminary data.</text>
</comment>
<dbReference type="RefSeq" id="WP_106210987.1">
    <property type="nucleotide sequence ID" value="NZ_PVTL01000003.1"/>
</dbReference>
<proteinExistence type="predicted"/>
<feature type="transmembrane region" description="Helical" evidence="2">
    <location>
        <begin position="63"/>
        <end position="82"/>
    </location>
</feature>
<organism evidence="3 4">
    <name type="scientific">Glaciihabitans tibetensis</name>
    <dbReference type="NCBI Taxonomy" id="1266600"/>
    <lineage>
        <taxon>Bacteria</taxon>
        <taxon>Bacillati</taxon>
        <taxon>Actinomycetota</taxon>
        <taxon>Actinomycetes</taxon>
        <taxon>Micrococcales</taxon>
        <taxon>Microbacteriaceae</taxon>
        <taxon>Glaciihabitans</taxon>
    </lineage>
</organism>
<protein>
    <submittedName>
        <fullName evidence="3">Uncharacterized protein</fullName>
    </submittedName>
</protein>
<keyword evidence="2" id="KW-0812">Transmembrane</keyword>
<dbReference type="EMBL" id="PVTL01000003">
    <property type="protein sequence ID" value="PRY68868.1"/>
    <property type="molecule type" value="Genomic_DNA"/>
</dbReference>
<dbReference type="Proteomes" id="UP000237983">
    <property type="component" value="Unassembled WGS sequence"/>
</dbReference>
<evidence type="ECO:0000313" key="3">
    <source>
        <dbReference type="EMBL" id="PRY68868.1"/>
    </source>
</evidence>
<keyword evidence="2" id="KW-0472">Membrane</keyword>
<feature type="transmembrane region" description="Helical" evidence="2">
    <location>
        <begin position="117"/>
        <end position="133"/>
    </location>
</feature>
<reference evidence="3 4" key="1">
    <citation type="submission" date="2018-03" db="EMBL/GenBank/DDBJ databases">
        <title>Genomic Encyclopedia of Type Strains, Phase III (KMG-III): the genomes of soil and plant-associated and newly described type strains.</title>
        <authorList>
            <person name="Whitman W."/>
        </authorList>
    </citation>
    <scope>NUCLEOTIDE SEQUENCE [LARGE SCALE GENOMIC DNA]</scope>
    <source>
        <strain evidence="3 4">CGMCC 1.12484</strain>
    </source>
</reference>
<keyword evidence="4" id="KW-1185">Reference proteome</keyword>
<evidence type="ECO:0000313" key="4">
    <source>
        <dbReference type="Proteomes" id="UP000237983"/>
    </source>
</evidence>
<evidence type="ECO:0000256" key="1">
    <source>
        <dbReference type="SAM" id="MobiDB-lite"/>
    </source>
</evidence>
<accession>A0A2T0VF89</accession>
<feature type="transmembrane region" description="Helical" evidence="2">
    <location>
        <begin position="94"/>
        <end position="110"/>
    </location>
</feature>
<feature type="transmembrane region" description="Helical" evidence="2">
    <location>
        <begin position="7"/>
        <end position="30"/>
    </location>
</feature>
<feature type="transmembrane region" description="Helical" evidence="2">
    <location>
        <begin position="139"/>
        <end position="157"/>
    </location>
</feature>
<feature type="transmembrane region" description="Helical" evidence="2">
    <location>
        <begin position="36"/>
        <end position="56"/>
    </location>
</feature>